<reference evidence="2" key="1">
    <citation type="journal article" date="2022" name="bioRxiv">
        <title>Sequencing and chromosome-scale assembly of the giantPleurodeles waltlgenome.</title>
        <authorList>
            <person name="Brown T."/>
            <person name="Elewa A."/>
            <person name="Iarovenko S."/>
            <person name="Subramanian E."/>
            <person name="Araus A.J."/>
            <person name="Petzold A."/>
            <person name="Susuki M."/>
            <person name="Suzuki K.-i.T."/>
            <person name="Hayashi T."/>
            <person name="Toyoda A."/>
            <person name="Oliveira C."/>
            <person name="Osipova E."/>
            <person name="Leigh N.D."/>
            <person name="Simon A."/>
            <person name="Yun M.H."/>
        </authorList>
    </citation>
    <scope>NUCLEOTIDE SEQUENCE</scope>
    <source>
        <strain evidence="2">20211129_DDA</strain>
        <tissue evidence="2">Liver</tissue>
    </source>
</reference>
<keyword evidence="3" id="KW-1185">Reference proteome</keyword>
<dbReference type="AlphaFoldDB" id="A0AAV7PCA7"/>
<dbReference type="Proteomes" id="UP001066276">
    <property type="component" value="Chromosome 7"/>
</dbReference>
<accession>A0AAV7PCA7</accession>
<proteinExistence type="predicted"/>
<evidence type="ECO:0000313" key="3">
    <source>
        <dbReference type="Proteomes" id="UP001066276"/>
    </source>
</evidence>
<dbReference type="EMBL" id="JANPWB010000011">
    <property type="protein sequence ID" value="KAJ1124764.1"/>
    <property type="molecule type" value="Genomic_DNA"/>
</dbReference>
<feature type="region of interest" description="Disordered" evidence="1">
    <location>
        <begin position="53"/>
        <end position="73"/>
    </location>
</feature>
<protein>
    <submittedName>
        <fullName evidence="2">Uncharacterized protein</fullName>
    </submittedName>
</protein>
<organism evidence="2 3">
    <name type="scientific">Pleurodeles waltl</name>
    <name type="common">Iberian ribbed newt</name>
    <dbReference type="NCBI Taxonomy" id="8319"/>
    <lineage>
        <taxon>Eukaryota</taxon>
        <taxon>Metazoa</taxon>
        <taxon>Chordata</taxon>
        <taxon>Craniata</taxon>
        <taxon>Vertebrata</taxon>
        <taxon>Euteleostomi</taxon>
        <taxon>Amphibia</taxon>
        <taxon>Batrachia</taxon>
        <taxon>Caudata</taxon>
        <taxon>Salamandroidea</taxon>
        <taxon>Salamandridae</taxon>
        <taxon>Pleurodelinae</taxon>
        <taxon>Pleurodeles</taxon>
    </lineage>
</organism>
<evidence type="ECO:0000313" key="2">
    <source>
        <dbReference type="EMBL" id="KAJ1124764.1"/>
    </source>
</evidence>
<comment type="caution">
    <text evidence="2">The sequence shown here is derived from an EMBL/GenBank/DDBJ whole genome shotgun (WGS) entry which is preliminary data.</text>
</comment>
<name>A0AAV7PCA7_PLEWA</name>
<evidence type="ECO:0000256" key="1">
    <source>
        <dbReference type="SAM" id="MobiDB-lite"/>
    </source>
</evidence>
<gene>
    <name evidence="2" type="ORF">NDU88_003213</name>
</gene>
<sequence>MDTGARGPELKLELTGARFGDLKVGHKLTLVHAPEMPVSEVEPFREKWQQHTVASHAGDRGKEQVLGTGALGS</sequence>